<proteinExistence type="predicted"/>
<dbReference type="Proteomes" id="UP000779809">
    <property type="component" value="Unassembled WGS sequence"/>
</dbReference>
<evidence type="ECO:0000313" key="1">
    <source>
        <dbReference type="EMBL" id="MBI2678673.1"/>
    </source>
</evidence>
<organism evidence="1 2">
    <name type="scientific">Candidatus Korobacter versatilis</name>
    <dbReference type="NCBI Taxonomy" id="658062"/>
    <lineage>
        <taxon>Bacteria</taxon>
        <taxon>Pseudomonadati</taxon>
        <taxon>Acidobacteriota</taxon>
        <taxon>Terriglobia</taxon>
        <taxon>Terriglobales</taxon>
        <taxon>Candidatus Korobacteraceae</taxon>
        <taxon>Candidatus Korobacter</taxon>
    </lineage>
</organism>
<protein>
    <submittedName>
        <fullName evidence="1">Uncharacterized protein</fullName>
    </submittedName>
</protein>
<sequence length="228" mass="25342">MVLLAAASARDDTYARAARTFDKWCEKPSPEKTIVSPDRRTILRVRYAEESVNKASLWLPKVELRVGGKAVPLELPALWNQYEVLWSPASDAFTIAGGASAIGGFDFRVEFLEGDSVREFDLAGAARRDIADRFVICRSKWSPDACGGYGPEGDWVNVMPLAWVDAKTLLVFAEVPSSSRFGGMMGQVMGYEVALPSGKIKKSYTARELKRCCTRYMGWKYRVPEAPE</sequence>
<reference evidence="1" key="1">
    <citation type="submission" date="2020-07" db="EMBL/GenBank/DDBJ databases">
        <title>Huge and variable diversity of episymbiotic CPR bacteria and DPANN archaea in groundwater ecosystems.</title>
        <authorList>
            <person name="He C.Y."/>
            <person name="Keren R."/>
            <person name="Whittaker M."/>
            <person name="Farag I.F."/>
            <person name="Doudna J."/>
            <person name="Cate J.H.D."/>
            <person name="Banfield J.F."/>
        </authorList>
    </citation>
    <scope>NUCLEOTIDE SEQUENCE</scope>
    <source>
        <strain evidence="1">NC_groundwater_580_Pr5_B-0.1um_64_19</strain>
    </source>
</reference>
<dbReference type="AlphaFoldDB" id="A0A932EQA5"/>
<comment type="caution">
    <text evidence="1">The sequence shown here is derived from an EMBL/GenBank/DDBJ whole genome shotgun (WGS) entry which is preliminary data.</text>
</comment>
<gene>
    <name evidence="1" type="ORF">HYX28_07805</name>
</gene>
<accession>A0A932EQA5</accession>
<evidence type="ECO:0000313" key="2">
    <source>
        <dbReference type="Proteomes" id="UP000779809"/>
    </source>
</evidence>
<name>A0A932EQA5_9BACT</name>
<dbReference type="EMBL" id="JACPNR010000009">
    <property type="protein sequence ID" value="MBI2678673.1"/>
    <property type="molecule type" value="Genomic_DNA"/>
</dbReference>